<dbReference type="InterPro" id="IPR027370">
    <property type="entry name" value="Znf-RING_euk"/>
</dbReference>
<keyword evidence="5 9" id="KW-0863">Zinc-finger</keyword>
<evidence type="ECO:0000256" key="4">
    <source>
        <dbReference type="ARBA" id="ARBA00022763"/>
    </source>
</evidence>
<dbReference type="InterPro" id="IPR013083">
    <property type="entry name" value="Znf_RING/FYVE/PHD"/>
</dbReference>
<evidence type="ECO:0000256" key="7">
    <source>
        <dbReference type="ARBA" id="ARBA00023204"/>
    </source>
</evidence>
<evidence type="ECO:0000256" key="6">
    <source>
        <dbReference type="ARBA" id="ARBA00022833"/>
    </source>
</evidence>
<dbReference type="Pfam" id="PF13771">
    <property type="entry name" value="zf-HC5HC2H"/>
    <property type="match status" value="1"/>
</dbReference>
<dbReference type="SUPFAM" id="SSF57850">
    <property type="entry name" value="RING/U-box"/>
    <property type="match status" value="1"/>
</dbReference>
<evidence type="ECO:0000259" key="12">
    <source>
        <dbReference type="PROSITE" id="PS50172"/>
    </source>
</evidence>
<evidence type="ECO:0000256" key="2">
    <source>
        <dbReference type="ARBA" id="ARBA00022723"/>
    </source>
</evidence>
<dbReference type="InterPro" id="IPR001357">
    <property type="entry name" value="BRCT_dom"/>
</dbReference>
<dbReference type="GO" id="GO:0000724">
    <property type="term" value="P:double-strand break repair via homologous recombination"/>
    <property type="evidence" value="ECO:0007669"/>
    <property type="project" value="UniProtKB-ARBA"/>
</dbReference>
<dbReference type="SUPFAM" id="SSF52113">
    <property type="entry name" value="BRCT domain"/>
    <property type="match status" value="2"/>
</dbReference>
<dbReference type="InterPro" id="IPR034732">
    <property type="entry name" value="EPHD"/>
</dbReference>
<dbReference type="HOGENOM" id="CLU_004218_2_0_1"/>
<dbReference type="InterPro" id="IPR001841">
    <property type="entry name" value="Znf_RING"/>
</dbReference>
<reference evidence="14" key="2">
    <citation type="submission" date="2018-05" db="EMBL/GenBank/DDBJ databases">
        <title>OmerRS3 (Oryza meridionalis Reference Sequence Version 3).</title>
        <authorList>
            <person name="Zhang J."/>
            <person name="Kudrna D."/>
            <person name="Lee S."/>
            <person name="Talag J."/>
            <person name="Welchert J."/>
            <person name="Wing R.A."/>
        </authorList>
    </citation>
    <scope>NUCLEOTIDE SEQUENCE [LARGE SCALE GENOMIC DNA]</scope>
    <source>
        <strain evidence="14">cv. OR44</strain>
    </source>
</reference>
<dbReference type="GO" id="GO:0045944">
    <property type="term" value="P:positive regulation of transcription by RNA polymerase II"/>
    <property type="evidence" value="ECO:0007669"/>
    <property type="project" value="TreeGrafter"/>
</dbReference>
<dbReference type="PROSITE" id="PS50172">
    <property type="entry name" value="BRCT"/>
    <property type="match status" value="2"/>
</dbReference>
<dbReference type="SMART" id="SM00184">
    <property type="entry name" value="RING"/>
    <property type="match status" value="2"/>
</dbReference>
<keyword evidence="3" id="KW-0677">Repeat</keyword>
<dbReference type="Proteomes" id="UP000008021">
    <property type="component" value="Chromosome 4"/>
</dbReference>
<keyword evidence="8" id="KW-0539">Nucleus</keyword>
<dbReference type="Gramene" id="OMERI04G15570.2">
    <property type="protein sequence ID" value="OMERI04G15570.2"/>
    <property type="gene ID" value="OMERI04G15570"/>
</dbReference>
<dbReference type="PROSITE" id="PS50089">
    <property type="entry name" value="ZF_RING_2"/>
    <property type="match status" value="1"/>
</dbReference>
<evidence type="ECO:0000256" key="9">
    <source>
        <dbReference type="PROSITE-ProRule" id="PRU00175"/>
    </source>
</evidence>
<keyword evidence="6" id="KW-0862">Zinc</keyword>
<evidence type="ECO:0000259" key="11">
    <source>
        <dbReference type="PROSITE" id="PS50089"/>
    </source>
</evidence>
<dbReference type="FunFam" id="3.40.50.10190:FF:000059">
    <property type="entry name" value="ATBRCA1"/>
    <property type="match status" value="1"/>
</dbReference>
<accession>A0A0E0DG38</accession>
<evidence type="ECO:0000313" key="14">
    <source>
        <dbReference type="EnsemblPlants" id="OMERI04G15570.2"/>
    </source>
</evidence>
<keyword evidence="15" id="KW-1185">Reference proteome</keyword>
<evidence type="ECO:0000256" key="3">
    <source>
        <dbReference type="ARBA" id="ARBA00022737"/>
    </source>
</evidence>
<dbReference type="GO" id="GO:0008270">
    <property type="term" value="F:zinc ion binding"/>
    <property type="evidence" value="ECO:0007669"/>
    <property type="project" value="UniProtKB-KW"/>
</dbReference>
<dbReference type="EnsemblPlants" id="OMERI04G15570.2">
    <property type="protein sequence ID" value="OMERI04G15570.2"/>
    <property type="gene ID" value="OMERI04G15570"/>
</dbReference>
<dbReference type="FunFam" id="3.30.40.10:FF:000310">
    <property type="entry name" value="Breast cancer associated RING 1"/>
    <property type="match status" value="1"/>
</dbReference>
<dbReference type="InterPro" id="IPR031099">
    <property type="entry name" value="BRCA1-associated"/>
</dbReference>
<dbReference type="PANTHER" id="PTHR13763">
    <property type="entry name" value="BREAST CANCER TYPE 1 SUSCEPTIBILITY PROTEIN BRCA1"/>
    <property type="match status" value="1"/>
</dbReference>
<keyword evidence="2" id="KW-0479">Metal-binding</keyword>
<dbReference type="PROSITE" id="PS51805">
    <property type="entry name" value="EPHD"/>
    <property type="match status" value="1"/>
</dbReference>
<dbReference type="GO" id="GO:0005634">
    <property type="term" value="C:nucleus"/>
    <property type="evidence" value="ECO:0007669"/>
    <property type="project" value="UniProtKB-SubCell"/>
</dbReference>
<dbReference type="Gene3D" id="3.40.50.10190">
    <property type="entry name" value="BRCT domain"/>
    <property type="match status" value="2"/>
</dbReference>
<protein>
    <recommendedName>
        <fullName evidence="16">RING-type E3 ubiquitin transferase BRCA1</fullName>
    </recommendedName>
</protein>
<name>A0A0E0DG38_9ORYZ</name>
<feature type="region of interest" description="Disordered" evidence="10">
    <location>
        <begin position="177"/>
        <end position="243"/>
    </location>
</feature>
<dbReference type="GO" id="GO:0004842">
    <property type="term" value="F:ubiquitin-protein transferase activity"/>
    <property type="evidence" value="ECO:0007669"/>
    <property type="project" value="TreeGrafter"/>
</dbReference>
<dbReference type="SMART" id="SM00249">
    <property type="entry name" value="PHD"/>
    <property type="match status" value="2"/>
</dbReference>
<feature type="domain" description="RING-type" evidence="11">
    <location>
        <begin position="24"/>
        <end position="62"/>
    </location>
</feature>
<evidence type="ECO:0008006" key="16">
    <source>
        <dbReference type="Google" id="ProtNLM"/>
    </source>
</evidence>
<dbReference type="InterPro" id="IPR001965">
    <property type="entry name" value="Znf_PHD"/>
</dbReference>
<dbReference type="CDD" id="cd17734">
    <property type="entry name" value="BRCT_Bard1_rpt1"/>
    <property type="match status" value="1"/>
</dbReference>
<evidence type="ECO:0000259" key="13">
    <source>
        <dbReference type="PROSITE" id="PS51805"/>
    </source>
</evidence>
<dbReference type="Pfam" id="PF00533">
    <property type="entry name" value="BRCT"/>
    <property type="match status" value="1"/>
</dbReference>
<dbReference type="STRING" id="40149.A0A0E0DG38"/>
<feature type="region of interest" description="Disordered" evidence="10">
    <location>
        <begin position="105"/>
        <end position="130"/>
    </location>
</feature>
<evidence type="ECO:0000256" key="5">
    <source>
        <dbReference type="ARBA" id="ARBA00022771"/>
    </source>
</evidence>
<dbReference type="PANTHER" id="PTHR13763:SF9">
    <property type="entry name" value="BRCA1-ASSOCIATED RING DOMAIN PROTEIN 1"/>
    <property type="match status" value="1"/>
</dbReference>
<feature type="domain" description="BRCT" evidence="12">
    <location>
        <begin position="409"/>
        <end position="505"/>
    </location>
</feature>
<dbReference type="Gene3D" id="3.30.40.10">
    <property type="entry name" value="Zinc/RING finger domain, C3HC4 (zinc finger)"/>
    <property type="match status" value="2"/>
</dbReference>
<reference evidence="14" key="1">
    <citation type="submission" date="2015-04" db="UniProtKB">
        <authorList>
            <consortium name="EnsemblPlants"/>
        </authorList>
    </citation>
    <scope>IDENTIFICATION</scope>
</reference>
<feature type="compositionally biased region" description="Basic and acidic residues" evidence="10">
    <location>
        <begin position="215"/>
        <end position="241"/>
    </location>
</feature>
<dbReference type="AlphaFoldDB" id="A0A0E0DG38"/>
<dbReference type="InterPro" id="IPR036420">
    <property type="entry name" value="BRCT_dom_sf"/>
</dbReference>
<evidence type="ECO:0000256" key="1">
    <source>
        <dbReference type="ARBA" id="ARBA00004123"/>
    </source>
</evidence>
<dbReference type="SMART" id="SM00292">
    <property type="entry name" value="BRCT"/>
    <property type="match status" value="2"/>
</dbReference>
<evidence type="ECO:0000256" key="10">
    <source>
        <dbReference type="SAM" id="MobiDB-lite"/>
    </source>
</evidence>
<evidence type="ECO:0000256" key="8">
    <source>
        <dbReference type="ARBA" id="ARBA00023242"/>
    </source>
</evidence>
<sequence>MASFRRFLNPLVLNLQKMELELTCPVCLKLLNAPTMLPCYHTSCSKCATTRTMDGYSCAICKSAYRSQDLRPASHLEAIVNIHRSLSSTVSSMVTQQEAQADIPVAKTSFQGTPESGNRNGAEKSDQMKSYTPVASKLAYNQSTGLAYGNVDGTKERNPALETRGVADVTTMPTILVQKGPCGSQSSDGPRDLDCDSNDLEGELITSRSSPQSVLKREPNTANDDNRELKRQKSTDQDDRQPAVAGGWKCEFCHSSKTTESTGPLSHYLHGEPLEDSQAWKPNVLHVHEKCIEWAPQAFFTGEIANNLEPELARASKIKCSVCGLKGAALGCLVKSCRKSFHVPCAHGISGCRWDDENFVMLCPSHSLKKLPCERSKSKNKKTSLQRSSSDTMLDDLNSPSTIQMDGLWTASPFLTSEWVICGSALSSQEKEILDQFEHQTGITVTNGWRSNVTHVIANTDERGACARTLKVLMAILAGKWVLNINWLKACMEAREPVPEEPYEISSDVHGSFDGPRMGRLRAMQNAPHLFAGLTFYFSGHFMPNYKVHLEDLITAAGGSILDKADLSSTSLIIYSMEPPQGSDPDTLNEVIRKRKAEAEELAATIGSRAVPHTCSDPRPHAAASKHFFPAAATPSLQFSSVDTRISVDPELA</sequence>
<comment type="subcellular location">
    <subcellularLocation>
        <location evidence="1">Nucleus</location>
    </subcellularLocation>
</comment>
<feature type="domain" description="BRCT" evidence="12">
    <location>
        <begin position="526"/>
        <end position="574"/>
    </location>
</feature>
<dbReference type="FunFam" id="3.40.50.10190:FF:000006">
    <property type="entry name" value="Breast cancer type 1 susceptibility protein homolog"/>
    <property type="match status" value="1"/>
</dbReference>
<keyword evidence="4" id="KW-0227">DNA damage</keyword>
<feature type="compositionally biased region" description="Polar residues" evidence="10">
    <location>
        <begin position="108"/>
        <end position="119"/>
    </location>
</feature>
<dbReference type="Pfam" id="PF13445">
    <property type="entry name" value="zf-RING_UBOX"/>
    <property type="match status" value="1"/>
</dbReference>
<feature type="domain" description="PHD-type" evidence="13">
    <location>
        <begin position="247"/>
        <end position="367"/>
    </location>
</feature>
<organism evidence="14">
    <name type="scientific">Oryza meridionalis</name>
    <dbReference type="NCBI Taxonomy" id="40149"/>
    <lineage>
        <taxon>Eukaryota</taxon>
        <taxon>Viridiplantae</taxon>
        <taxon>Streptophyta</taxon>
        <taxon>Embryophyta</taxon>
        <taxon>Tracheophyta</taxon>
        <taxon>Spermatophyta</taxon>
        <taxon>Magnoliopsida</taxon>
        <taxon>Liliopsida</taxon>
        <taxon>Poales</taxon>
        <taxon>Poaceae</taxon>
        <taxon>BOP clade</taxon>
        <taxon>Oryzoideae</taxon>
        <taxon>Oryzeae</taxon>
        <taxon>Oryzinae</taxon>
        <taxon>Oryza</taxon>
    </lineage>
</organism>
<proteinExistence type="predicted"/>
<dbReference type="FunFam" id="3.30.40.10:FF:000352">
    <property type="entry name" value="Breast cancer associated RING 1"/>
    <property type="match status" value="1"/>
</dbReference>
<evidence type="ECO:0000313" key="15">
    <source>
        <dbReference type="Proteomes" id="UP000008021"/>
    </source>
</evidence>
<keyword evidence="7" id="KW-0234">DNA repair</keyword>